<keyword evidence="3" id="KW-0808">Transferase</keyword>
<accession>A0AAF0PQG6</accession>
<keyword evidence="3" id="KW-0328">Glycosyltransferase</keyword>
<dbReference type="GO" id="GO:0000139">
    <property type="term" value="C:Golgi membrane"/>
    <property type="evidence" value="ECO:0007669"/>
    <property type="project" value="UniProtKB-SubCell"/>
</dbReference>
<evidence type="ECO:0000256" key="4">
    <source>
        <dbReference type="ARBA" id="ARBA00022968"/>
    </source>
</evidence>
<comment type="similarity">
    <text evidence="2">Belongs to the glycosyltransferase 47 family.</text>
</comment>
<name>A0AAF0PQG6_SOLVR</name>
<dbReference type="Proteomes" id="UP001234989">
    <property type="component" value="Chromosome 1"/>
</dbReference>
<organism evidence="7 8">
    <name type="scientific">Solanum verrucosum</name>
    <dbReference type="NCBI Taxonomy" id="315347"/>
    <lineage>
        <taxon>Eukaryota</taxon>
        <taxon>Viridiplantae</taxon>
        <taxon>Streptophyta</taxon>
        <taxon>Embryophyta</taxon>
        <taxon>Tracheophyta</taxon>
        <taxon>Spermatophyta</taxon>
        <taxon>Magnoliopsida</taxon>
        <taxon>eudicotyledons</taxon>
        <taxon>Gunneridae</taxon>
        <taxon>Pentapetalae</taxon>
        <taxon>asterids</taxon>
        <taxon>lamiids</taxon>
        <taxon>Solanales</taxon>
        <taxon>Solanaceae</taxon>
        <taxon>Solanoideae</taxon>
        <taxon>Solaneae</taxon>
        <taxon>Solanum</taxon>
    </lineage>
</organism>
<dbReference type="EMBL" id="CP133612">
    <property type="protein sequence ID" value="WMV09224.1"/>
    <property type="molecule type" value="Genomic_DNA"/>
</dbReference>
<dbReference type="PANTHER" id="PTHR11062">
    <property type="entry name" value="EXOSTOSIN HEPARAN SULFATE GLYCOSYLTRANSFERASE -RELATED"/>
    <property type="match status" value="1"/>
</dbReference>
<feature type="domain" description="Exostosin GT47" evidence="6">
    <location>
        <begin position="162"/>
        <end position="314"/>
    </location>
</feature>
<keyword evidence="4" id="KW-0812">Transmembrane</keyword>
<sequence>MDKWLYPSSMNIKWFHSTYILECAQGARSSSNGVGNDVHTDTDRLRCCELSLHSILHFFHFQFLYPFPPNPSHIQLYPQHFICWKSNYSDTYACPIQWQTPCFRWQGVSNLRPPTWKSQAHYRKQLSNRNDNAPRALERNHVNDNDVFHDRDAFVDNYKEMNRSLKIYVYPHQKDDPFSNVLLAVDFEPGGNYASESYFKKVLKMSHFITRDPSNADLFFLLFSIARLRHDPRVGINGIKDFIKSYIFNISNEYPYWNLTNGADHFYVACHSIGRFAMEKVVDVKINAIQVVCTSSYFVSAYIPHKDASLPQIWPRPGGNPNFAPYKRSAESFLVIYLFHACVSDMELLT</sequence>
<comment type="subcellular location">
    <subcellularLocation>
        <location evidence="1">Golgi apparatus membrane</location>
        <topology evidence="1">Single-pass type II membrane protein</topology>
    </subcellularLocation>
</comment>
<evidence type="ECO:0000256" key="3">
    <source>
        <dbReference type="ARBA" id="ARBA00022676"/>
    </source>
</evidence>
<evidence type="ECO:0000313" key="7">
    <source>
        <dbReference type="EMBL" id="WMV09224.1"/>
    </source>
</evidence>
<proteinExistence type="inferred from homology"/>
<keyword evidence="5" id="KW-0333">Golgi apparatus</keyword>
<keyword evidence="8" id="KW-1185">Reference proteome</keyword>
<evidence type="ECO:0000313" key="8">
    <source>
        <dbReference type="Proteomes" id="UP001234989"/>
    </source>
</evidence>
<dbReference type="Pfam" id="PF03016">
    <property type="entry name" value="Exostosin_GT47"/>
    <property type="match status" value="1"/>
</dbReference>
<keyword evidence="4" id="KW-0735">Signal-anchor</keyword>
<dbReference type="InterPro" id="IPR040911">
    <property type="entry name" value="Exostosin_GT47"/>
</dbReference>
<evidence type="ECO:0000256" key="1">
    <source>
        <dbReference type="ARBA" id="ARBA00004323"/>
    </source>
</evidence>
<reference evidence="7" key="1">
    <citation type="submission" date="2023-08" db="EMBL/GenBank/DDBJ databases">
        <title>A de novo genome assembly of Solanum verrucosum Schlechtendal, a Mexican diploid species geographically isolated from the other diploid A-genome species in potato relatives.</title>
        <authorList>
            <person name="Hosaka K."/>
        </authorList>
    </citation>
    <scope>NUCLEOTIDE SEQUENCE</scope>
    <source>
        <tissue evidence="7">Young leaves</tissue>
    </source>
</reference>
<evidence type="ECO:0000256" key="5">
    <source>
        <dbReference type="ARBA" id="ARBA00023034"/>
    </source>
</evidence>
<gene>
    <name evidence="7" type="ORF">MTR67_002609</name>
</gene>
<dbReference type="PANTHER" id="PTHR11062:SF396">
    <property type="entry name" value="EXOSTOSIN GT47 DOMAIN-CONTAINING PROTEIN"/>
    <property type="match status" value="1"/>
</dbReference>
<evidence type="ECO:0000256" key="2">
    <source>
        <dbReference type="ARBA" id="ARBA00010271"/>
    </source>
</evidence>
<evidence type="ECO:0000259" key="6">
    <source>
        <dbReference type="Pfam" id="PF03016"/>
    </source>
</evidence>
<dbReference type="AlphaFoldDB" id="A0AAF0PQG6"/>
<dbReference type="InterPro" id="IPR004263">
    <property type="entry name" value="Exostosin"/>
</dbReference>
<protein>
    <recommendedName>
        <fullName evidence="6">Exostosin GT47 domain-containing protein</fullName>
    </recommendedName>
</protein>
<dbReference type="GO" id="GO:0016757">
    <property type="term" value="F:glycosyltransferase activity"/>
    <property type="evidence" value="ECO:0007669"/>
    <property type="project" value="UniProtKB-KW"/>
</dbReference>